<comment type="caution">
    <text evidence="3">The sequence shown here is derived from an EMBL/GenBank/DDBJ whole genome shotgun (WGS) entry which is preliminary data.</text>
</comment>
<feature type="compositionally biased region" description="Polar residues" evidence="2">
    <location>
        <begin position="523"/>
        <end position="541"/>
    </location>
</feature>
<feature type="compositionally biased region" description="Basic and acidic residues" evidence="2">
    <location>
        <begin position="508"/>
        <end position="522"/>
    </location>
</feature>
<dbReference type="Gene3D" id="3.10.20.90">
    <property type="entry name" value="Phosphatidylinositol 3-kinase Catalytic Subunit, Chain A, domain 1"/>
    <property type="match status" value="1"/>
</dbReference>
<dbReference type="Proteomes" id="UP000284657">
    <property type="component" value="Unassembled WGS sequence"/>
</dbReference>
<keyword evidence="1" id="KW-0175">Coiled coil</keyword>
<evidence type="ECO:0000256" key="2">
    <source>
        <dbReference type="SAM" id="MobiDB-lite"/>
    </source>
</evidence>
<dbReference type="EMBL" id="MBAD02000400">
    <property type="protein sequence ID" value="RLN68492.1"/>
    <property type="molecule type" value="Genomic_DNA"/>
</dbReference>
<feature type="coiled-coil region" evidence="1">
    <location>
        <begin position="247"/>
        <end position="351"/>
    </location>
</feature>
<evidence type="ECO:0000256" key="1">
    <source>
        <dbReference type="SAM" id="Coils"/>
    </source>
</evidence>
<evidence type="ECO:0000313" key="6">
    <source>
        <dbReference type="Proteomes" id="UP000284657"/>
    </source>
</evidence>
<evidence type="ECO:0000313" key="5">
    <source>
        <dbReference type="Proteomes" id="UP000277300"/>
    </source>
</evidence>
<feature type="coiled-coil region" evidence="1">
    <location>
        <begin position="17"/>
        <end position="44"/>
    </location>
</feature>
<name>A0A3F2RUT8_9STRA</name>
<dbReference type="EMBL" id="MBDO02000069">
    <property type="protein sequence ID" value="RLN64608.1"/>
    <property type="molecule type" value="Genomic_DNA"/>
</dbReference>
<dbReference type="OrthoDB" id="73371at2759"/>
<gene>
    <name evidence="4" type="ORF">BBJ29_006365</name>
    <name evidence="3" type="ORF">BBP00_00003365</name>
</gene>
<feature type="coiled-coil region" evidence="1">
    <location>
        <begin position="87"/>
        <end position="180"/>
    </location>
</feature>
<protein>
    <submittedName>
        <fullName evidence="3">Uncharacterized protein</fullName>
    </submittedName>
</protein>
<accession>A0A3F2RUT8</accession>
<evidence type="ECO:0000313" key="3">
    <source>
        <dbReference type="EMBL" id="RLN64608.1"/>
    </source>
</evidence>
<sequence length="903" mass="103117">MPDIMDGWTQKPWSVTEEMWKRKAKGLEDQYQRLLSDHQDLRLEKAKMMGELRVLQRYKETAEDTISREVTNRKIEHKDKISATTKLEQYIKKYERECERVFSLERENAFLMEQVSNIKGETEKRLDLLKELEDSQKRNARQKEKLREMEVVAIEHENTILELKEKNQKLKRKLAVAEESGSDKADEAKNLAVRLAAVESAWEAARGQNKTALHELKKKESLSKELESVKSETKHASYRIHALDVEVETAQSKLRQKDRTIEELRETNSLLKKDVTRLTARVEDLSATLLATREVIEEKDTELERKHEQLRNKKTEVKTLERIDDSSKDRIEDLVCQVSELQQQLLDTQKEYLRKVKKDELTREKLRSRDRAEIAKELETMHKSRREHLSGMRVNVKVHGLQFVVPCGEGTQTCRWLGLAVAQRYALAAPHGRCRTREDAHIKQGFFLPAVVIKSNGQVLQPEKRIADSCKDNEALIVQLQQEVPVNEIGTPQFTTWATNAFFPSQKRNEAAEHAQDSKADSKQNSSLNISAKQSPQQISEGRSGRGLVADAKGDGVLPSAEELKQYARAEMLQQVNSGQFLSDMEVEAAFLYDWSRLHPEDIEKDPKERELLQELLMPRFSELNAAYMHYATGSSELAYGMNGAEFSHFLHECELIRVHDAGNQKIVERVISQCLRYDTLVAMHDRGTLSRVGFLHALLRVVQTAPDINGDSSSSSFIDKLDSALKTNICPTITRLTSGPFRDHSHHDKMVAIFQEAKPKLLKLYAKYAQERTPRPKKSNSSEPEDTPSASVPAISSTWPLLLSAPGLTSMLYDCGMFCSGTPEEQEALFYRALEQSFSGIRDVERIEDRFVVFVEFLEVTARVALAVLKNENELPPRDAIKLALDAVRSLPLKPEGPRARK</sequence>
<dbReference type="AlphaFoldDB" id="A0A3F2RUT8"/>
<organism evidence="3 5">
    <name type="scientific">Phytophthora kernoviae</name>
    <dbReference type="NCBI Taxonomy" id="325452"/>
    <lineage>
        <taxon>Eukaryota</taxon>
        <taxon>Sar</taxon>
        <taxon>Stramenopiles</taxon>
        <taxon>Oomycota</taxon>
        <taxon>Peronosporomycetes</taxon>
        <taxon>Peronosporales</taxon>
        <taxon>Peronosporaceae</taxon>
        <taxon>Phytophthora</taxon>
    </lineage>
</organism>
<dbReference type="Proteomes" id="UP000277300">
    <property type="component" value="Unassembled WGS sequence"/>
</dbReference>
<proteinExistence type="predicted"/>
<feature type="region of interest" description="Disordered" evidence="2">
    <location>
        <begin position="508"/>
        <end position="554"/>
    </location>
</feature>
<reference evidence="5 6" key="1">
    <citation type="submission" date="2018-07" db="EMBL/GenBank/DDBJ databases">
        <title>Genome sequencing of oomycete isolates from Chile give support for New Zealand origin for Phytophthora kernoviae and make available the first Nothophytophthora sp. genome.</title>
        <authorList>
            <person name="Studholme D.J."/>
            <person name="Sanfuentes E."/>
            <person name="Panda P."/>
            <person name="Hill R."/>
            <person name="Sambles C."/>
            <person name="Grant M."/>
            <person name="Williams N.M."/>
            <person name="Mcdougal R.L."/>
        </authorList>
    </citation>
    <scope>NUCLEOTIDE SEQUENCE [LARGE SCALE GENOMIC DNA]</scope>
    <source>
        <strain evidence="3">Chile6</strain>
        <strain evidence="4">Chile7</strain>
    </source>
</reference>
<evidence type="ECO:0000313" key="4">
    <source>
        <dbReference type="EMBL" id="RLN68492.1"/>
    </source>
</evidence>
<feature type="region of interest" description="Disordered" evidence="2">
    <location>
        <begin position="772"/>
        <end position="794"/>
    </location>
</feature>